<name>X1KVX1_9ZZZZ</name>
<organism evidence="1">
    <name type="scientific">marine sediment metagenome</name>
    <dbReference type="NCBI Taxonomy" id="412755"/>
    <lineage>
        <taxon>unclassified sequences</taxon>
        <taxon>metagenomes</taxon>
        <taxon>ecological metagenomes</taxon>
    </lineage>
</organism>
<evidence type="ECO:0000313" key="1">
    <source>
        <dbReference type="EMBL" id="GAI10843.1"/>
    </source>
</evidence>
<dbReference type="AlphaFoldDB" id="X1KVX1"/>
<dbReference type="EMBL" id="BARV01007648">
    <property type="protein sequence ID" value="GAI10843.1"/>
    <property type="molecule type" value="Genomic_DNA"/>
</dbReference>
<gene>
    <name evidence="1" type="ORF">S06H3_15537</name>
</gene>
<sequence>MLTPEEYNHIIQNRTALADRIKDAKELGTHHRDLARSFKDDLDKLQLEMELYTNFLKDAIKEYEDAHPPAP</sequence>
<accession>X1KVX1</accession>
<reference evidence="1" key="1">
    <citation type="journal article" date="2014" name="Front. Microbiol.">
        <title>High frequency of phylogenetically diverse reductive dehalogenase-homologous genes in deep subseafloor sedimentary metagenomes.</title>
        <authorList>
            <person name="Kawai M."/>
            <person name="Futagami T."/>
            <person name="Toyoda A."/>
            <person name="Takaki Y."/>
            <person name="Nishi S."/>
            <person name="Hori S."/>
            <person name="Arai W."/>
            <person name="Tsubouchi T."/>
            <person name="Morono Y."/>
            <person name="Uchiyama I."/>
            <person name="Ito T."/>
            <person name="Fujiyama A."/>
            <person name="Inagaki F."/>
            <person name="Takami H."/>
        </authorList>
    </citation>
    <scope>NUCLEOTIDE SEQUENCE</scope>
    <source>
        <strain evidence="1">Expedition CK06-06</strain>
    </source>
</reference>
<comment type="caution">
    <text evidence="1">The sequence shown here is derived from an EMBL/GenBank/DDBJ whole genome shotgun (WGS) entry which is preliminary data.</text>
</comment>
<protein>
    <submittedName>
        <fullName evidence="1">Uncharacterized protein</fullName>
    </submittedName>
</protein>
<proteinExistence type="predicted"/>